<dbReference type="PROSITE" id="PS50835">
    <property type="entry name" value="IG_LIKE"/>
    <property type="match status" value="1"/>
</dbReference>
<name>A0AAV4Y8R2_CAEEX</name>
<evidence type="ECO:0000256" key="3">
    <source>
        <dbReference type="ARBA" id="ARBA00023319"/>
    </source>
</evidence>
<comment type="caution">
    <text evidence="5">The sequence shown here is derived from an EMBL/GenBank/DDBJ whole genome shotgun (WGS) entry which is preliminary data.</text>
</comment>
<evidence type="ECO:0000313" key="5">
    <source>
        <dbReference type="EMBL" id="GIZ02557.1"/>
    </source>
</evidence>
<protein>
    <submittedName>
        <fullName evidence="5">Down syndrome cell adhesion molecule-like protein Dscam2</fullName>
    </submittedName>
</protein>
<keyword evidence="6" id="KW-1185">Reference proteome</keyword>
<dbReference type="AlphaFoldDB" id="A0AAV4Y8R2"/>
<dbReference type="InterPro" id="IPR036179">
    <property type="entry name" value="Ig-like_dom_sf"/>
</dbReference>
<gene>
    <name evidence="5" type="primary">Dscam2_90</name>
    <name evidence="5" type="ORF">CEXT_85591</name>
</gene>
<feature type="domain" description="Ig-like" evidence="4">
    <location>
        <begin position="1"/>
        <end position="78"/>
    </location>
</feature>
<dbReference type="Proteomes" id="UP001054945">
    <property type="component" value="Unassembled WGS sequence"/>
</dbReference>
<evidence type="ECO:0000259" key="4">
    <source>
        <dbReference type="PROSITE" id="PS50835"/>
    </source>
</evidence>
<dbReference type="PANTHER" id="PTHR45080:SF8">
    <property type="entry name" value="IG-LIKE DOMAIN-CONTAINING PROTEIN"/>
    <property type="match status" value="1"/>
</dbReference>
<dbReference type="InterPro" id="IPR007110">
    <property type="entry name" value="Ig-like_dom"/>
</dbReference>
<sequence>MTCKAIGEKPLALSWTKDRHPFDPSFEPRFAFEERIFSEGMEATIKISSANRKDSSLFTCIAQNAYGRDDTNFQVIVQEPPDRPPSVDVTTKGVALYRLPGPLLTVETASFSSISLSTNRPKVAF</sequence>
<organism evidence="5 6">
    <name type="scientific">Caerostris extrusa</name>
    <name type="common">Bark spider</name>
    <name type="synonym">Caerostris bankana</name>
    <dbReference type="NCBI Taxonomy" id="172846"/>
    <lineage>
        <taxon>Eukaryota</taxon>
        <taxon>Metazoa</taxon>
        <taxon>Ecdysozoa</taxon>
        <taxon>Arthropoda</taxon>
        <taxon>Chelicerata</taxon>
        <taxon>Arachnida</taxon>
        <taxon>Araneae</taxon>
        <taxon>Araneomorphae</taxon>
        <taxon>Entelegynae</taxon>
        <taxon>Araneoidea</taxon>
        <taxon>Araneidae</taxon>
        <taxon>Caerostris</taxon>
    </lineage>
</organism>
<dbReference type="EMBL" id="BPLR01001472">
    <property type="protein sequence ID" value="GIZ02557.1"/>
    <property type="molecule type" value="Genomic_DNA"/>
</dbReference>
<keyword evidence="2" id="KW-1015">Disulfide bond</keyword>
<reference evidence="5 6" key="1">
    <citation type="submission" date="2021-06" db="EMBL/GenBank/DDBJ databases">
        <title>Caerostris extrusa draft genome.</title>
        <authorList>
            <person name="Kono N."/>
            <person name="Arakawa K."/>
        </authorList>
    </citation>
    <scope>NUCLEOTIDE SEQUENCE [LARGE SCALE GENOMIC DNA]</scope>
</reference>
<dbReference type="InterPro" id="IPR013783">
    <property type="entry name" value="Ig-like_fold"/>
</dbReference>
<dbReference type="GO" id="GO:0007156">
    <property type="term" value="P:homophilic cell adhesion via plasma membrane adhesion molecules"/>
    <property type="evidence" value="ECO:0007669"/>
    <property type="project" value="TreeGrafter"/>
</dbReference>
<dbReference type="Pfam" id="PF07679">
    <property type="entry name" value="I-set"/>
    <property type="match status" value="1"/>
</dbReference>
<dbReference type="Gene3D" id="2.60.40.10">
    <property type="entry name" value="Immunoglobulins"/>
    <property type="match status" value="1"/>
</dbReference>
<evidence type="ECO:0000256" key="1">
    <source>
        <dbReference type="ARBA" id="ARBA00022729"/>
    </source>
</evidence>
<dbReference type="InterPro" id="IPR050958">
    <property type="entry name" value="Cell_Adh-Cytoskel_Orgn"/>
</dbReference>
<keyword evidence="3" id="KW-0393">Immunoglobulin domain</keyword>
<dbReference type="InterPro" id="IPR013098">
    <property type="entry name" value="Ig_I-set"/>
</dbReference>
<accession>A0AAV4Y8R2</accession>
<keyword evidence="1" id="KW-0732">Signal</keyword>
<evidence type="ECO:0000256" key="2">
    <source>
        <dbReference type="ARBA" id="ARBA00023157"/>
    </source>
</evidence>
<dbReference type="GO" id="GO:0005886">
    <property type="term" value="C:plasma membrane"/>
    <property type="evidence" value="ECO:0007669"/>
    <property type="project" value="TreeGrafter"/>
</dbReference>
<dbReference type="PANTHER" id="PTHR45080">
    <property type="entry name" value="CONTACTIN 5"/>
    <property type="match status" value="1"/>
</dbReference>
<dbReference type="FunFam" id="2.60.40.10:FF:000719">
    <property type="entry name" value="nephrin isoform X1"/>
    <property type="match status" value="1"/>
</dbReference>
<dbReference type="SUPFAM" id="SSF48726">
    <property type="entry name" value="Immunoglobulin"/>
    <property type="match status" value="1"/>
</dbReference>
<evidence type="ECO:0000313" key="6">
    <source>
        <dbReference type="Proteomes" id="UP001054945"/>
    </source>
</evidence>
<proteinExistence type="predicted"/>